<dbReference type="EMBL" id="JAYKXN010000008">
    <property type="protein sequence ID" value="KAK7263845.1"/>
    <property type="molecule type" value="Genomic_DNA"/>
</dbReference>
<keyword evidence="7 8" id="KW-0624">Polysaccharide degradation</keyword>
<dbReference type="Proteomes" id="UP001359559">
    <property type="component" value="Unassembled WGS sequence"/>
</dbReference>
<evidence type="ECO:0000313" key="12">
    <source>
        <dbReference type="EMBL" id="KAK7263845.1"/>
    </source>
</evidence>
<evidence type="ECO:0000256" key="4">
    <source>
        <dbReference type="ARBA" id="ARBA00023001"/>
    </source>
</evidence>
<evidence type="ECO:0000313" key="13">
    <source>
        <dbReference type="Proteomes" id="UP001359559"/>
    </source>
</evidence>
<comment type="caution">
    <text evidence="12">The sequence shown here is derived from an EMBL/GenBank/DDBJ whole genome shotgun (WGS) entry which is preliminary data.</text>
</comment>
<feature type="domain" description="Glycoside hydrolase family 9" evidence="11">
    <location>
        <begin position="31"/>
        <end position="491"/>
    </location>
</feature>
<organism evidence="12 13">
    <name type="scientific">Clitoria ternatea</name>
    <name type="common">Butterfly pea</name>
    <dbReference type="NCBI Taxonomy" id="43366"/>
    <lineage>
        <taxon>Eukaryota</taxon>
        <taxon>Viridiplantae</taxon>
        <taxon>Streptophyta</taxon>
        <taxon>Embryophyta</taxon>
        <taxon>Tracheophyta</taxon>
        <taxon>Spermatophyta</taxon>
        <taxon>Magnoliopsida</taxon>
        <taxon>eudicotyledons</taxon>
        <taxon>Gunneridae</taxon>
        <taxon>Pentapetalae</taxon>
        <taxon>rosids</taxon>
        <taxon>fabids</taxon>
        <taxon>Fabales</taxon>
        <taxon>Fabaceae</taxon>
        <taxon>Papilionoideae</taxon>
        <taxon>50 kb inversion clade</taxon>
        <taxon>NPAAA clade</taxon>
        <taxon>indigoferoid/millettioid clade</taxon>
        <taxon>Phaseoleae</taxon>
        <taxon>Clitoria</taxon>
    </lineage>
</organism>
<dbReference type="AlphaFoldDB" id="A0AAN9I4Z5"/>
<accession>A0AAN9I4Z5</accession>
<feature type="active site" evidence="8">
    <location>
        <position position="418"/>
    </location>
</feature>
<dbReference type="InterPro" id="IPR033126">
    <property type="entry name" value="Glyco_hydro_9_Asp/Glu_AS"/>
</dbReference>
<dbReference type="PROSITE" id="PS00592">
    <property type="entry name" value="GH9_2"/>
    <property type="match status" value="1"/>
</dbReference>
<dbReference type="EC" id="3.2.1.4" evidence="10"/>
<keyword evidence="6 8" id="KW-0326">Glycosidase</keyword>
<evidence type="ECO:0000256" key="8">
    <source>
        <dbReference type="PROSITE-ProRule" id="PRU10059"/>
    </source>
</evidence>
<sequence>MGLTQRLVKVLVGSIILLSVTCRSRSWKHDYGEALSKSILFFEGQRSGKLPPTQRIIWRKDSALQDGALLIPHHNHFSHRKVDLVGGYYDAGDNVKFIFPMAFSTTMLAWSVVEFGKFMGPDLKHAIDAIHWGTEYLLKATSIPGFVFAVVGDPYADHNCWQRPEDMDTPRPAFAVSRDHPGSEVSAEIAAALAASSIVFRKFHIGYSSRLLKRAIMVFDFADKYRGSYNDSLGRWVCPFYCDFSGYQDELVWAAAWLFKATRLPYYLDYIGQNIHNVRNFGEFGWDSKDAGINVLVSKLLMNSSFISEPFNLNANKFVCAVLPESPSVSVSYSPGGLLFKPGGSNMQHATTFSFLFMVYAGYLKKANKEIDCGNKVIASPSRLKRLARGQVDYILGSNPLNMSYMVGYGPKFPERIHHRGSSLPSVNQQPGHMDCEEGSFYFGSPNPNPNLLVGAVVGGPDIKDSYTDSRADYAHSEPTTYINAPLVGLLAYFKSNPS</sequence>
<dbReference type="GO" id="GO:0030245">
    <property type="term" value="P:cellulose catabolic process"/>
    <property type="evidence" value="ECO:0007669"/>
    <property type="project" value="UniProtKB-KW"/>
</dbReference>
<evidence type="ECO:0000256" key="10">
    <source>
        <dbReference type="RuleBase" id="RU361166"/>
    </source>
</evidence>
<dbReference type="InterPro" id="IPR018221">
    <property type="entry name" value="Glyco_hydro_9_His_AS"/>
</dbReference>
<proteinExistence type="inferred from homology"/>
<keyword evidence="5 8" id="KW-0119">Carbohydrate metabolism</keyword>
<comment type="similarity">
    <text evidence="2 8 10">Belongs to the glycosyl hydrolase 9 (cellulase E) family.</text>
</comment>
<reference evidence="12 13" key="1">
    <citation type="submission" date="2024-01" db="EMBL/GenBank/DDBJ databases">
        <title>The genomes of 5 underutilized Papilionoideae crops provide insights into root nodulation and disease resistance.</title>
        <authorList>
            <person name="Yuan L."/>
        </authorList>
    </citation>
    <scope>NUCLEOTIDE SEQUENCE [LARGE SCALE GENOMIC DNA]</scope>
    <source>
        <strain evidence="12">LY-2023</strain>
        <tissue evidence="12">Leaf</tissue>
    </source>
</reference>
<dbReference type="FunFam" id="1.50.10.10:FF:000020">
    <property type="entry name" value="Endoglucanase"/>
    <property type="match status" value="1"/>
</dbReference>
<dbReference type="PROSITE" id="PS00698">
    <property type="entry name" value="GH9_3"/>
    <property type="match status" value="1"/>
</dbReference>
<keyword evidence="3 8" id="KW-0378">Hydrolase</keyword>
<feature type="active site" evidence="9">
    <location>
        <position position="478"/>
    </location>
</feature>
<dbReference type="InterPro" id="IPR001701">
    <property type="entry name" value="Glyco_hydro_9"/>
</dbReference>
<dbReference type="SUPFAM" id="SSF48208">
    <property type="entry name" value="Six-hairpin glycosidases"/>
    <property type="match status" value="1"/>
</dbReference>
<evidence type="ECO:0000256" key="1">
    <source>
        <dbReference type="ARBA" id="ARBA00000966"/>
    </source>
</evidence>
<feature type="signal peptide" evidence="10">
    <location>
        <begin position="1"/>
        <end position="26"/>
    </location>
</feature>
<dbReference type="InterPro" id="IPR012341">
    <property type="entry name" value="6hp_glycosidase-like_sf"/>
</dbReference>
<evidence type="ECO:0000259" key="11">
    <source>
        <dbReference type="Pfam" id="PF00759"/>
    </source>
</evidence>
<dbReference type="Gene3D" id="1.50.10.10">
    <property type="match status" value="1"/>
</dbReference>
<comment type="catalytic activity">
    <reaction evidence="1 10">
        <text>Endohydrolysis of (1-&gt;4)-beta-D-glucosidic linkages in cellulose, lichenin and cereal beta-D-glucans.</text>
        <dbReference type="EC" id="3.2.1.4"/>
    </reaction>
</comment>
<name>A0AAN9I4Z5_CLITE</name>
<dbReference type="InterPro" id="IPR008928">
    <property type="entry name" value="6-hairpin_glycosidase_sf"/>
</dbReference>
<evidence type="ECO:0000256" key="5">
    <source>
        <dbReference type="ARBA" id="ARBA00023277"/>
    </source>
</evidence>
<feature type="active site" evidence="9">
    <location>
        <position position="469"/>
    </location>
</feature>
<protein>
    <recommendedName>
        <fullName evidence="10">Endoglucanase</fullName>
        <ecNumber evidence="10">3.2.1.4</ecNumber>
    </recommendedName>
</protein>
<dbReference type="GO" id="GO:0008810">
    <property type="term" value="F:cellulase activity"/>
    <property type="evidence" value="ECO:0007669"/>
    <property type="project" value="UniProtKB-EC"/>
</dbReference>
<evidence type="ECO:0000256" key="2">
    <source>
        <dbReference type="ARBA" id="ARBA00007072"/>
    </source>
</evidence>
<keyword evidence="4 10" id="KW-0136">Cellulose degradation</keyword>
<evidence type="ECO:0000256" key="6">
    <source>
        <dbReference type="ARBA" id="ARBA00023295"/>
    </source>
</evidence>
<keyword evidence="13" id="KW-1185">Reference proteome</keyword>
<evidence type="ECO:0000256" key="7">
    <source>
        <dbReference type="ARBA" id="ARBA00023326"/>
    </source>
</evidence>
<evidence type="ECO:0000256" key="9">
    <source>
        <dbReference type="PROSITE-ProRule" id="PRU10060"/>
    </source>
</evidence>
<dbReference type="Pfam" id="PF00759">
    <property type="entry name" value="Glyco_hydro_9"/>
    <property type="match status" value="1"/>
</dbReference>
<keyword evidence="10" id="KW-0732">Signal</keyword>
<feature type="chain" id="PRO_5042673250" description="Endoglucanase" evidence="10">
    <location>
        <begin position="27"/>
        <end position="499"/>
    </location>
</feature>
<evidence type="ECO:0000256" key="3">
    <source>
        <dbReference type="ARBA" id="ARBA00022801"/>
    </source>
</evidence>
<dbReference type="PANTHER" id="PTHR22298">
    <property type="entry name" value="ENDO-1,4-BETA-GLUCANASE"/>
    <property type="match status" value="1"/>
</dbReference>
<gene>
    <name evidence="12" type="ORF">RJT34_31442</name>
</gene>